<dbReference type="InterPro" id="IPR006419">
    <property type="entry name" value="NMN_transpt_PnuC"/>
</dbReference>
<protein>
    <submittedName>
        <fullName evidence="8">Nicotinamide mononucleotide transporter</fullName>
    </submittedName>
</protein>
<reference evidence="8 9" key="1">
    <citation type="submission" date="2019-02" db="EMBL/GenBank/DDBJ databases">
        <title>Isolation of virulent Lactobacillus brevis phages.</title>
        <authorList>
            <person name="Feyereisen M."/>
            <person name="Mahony J."/>
            <person name="O'Sullivan T."/>
            <person name="van Sinderen D."/>
        </authorList>
    </citation>
    <scope>NUCLEOTIDE SEQUENCE [LARGE SCALE GENOMIC DNA]</scope>
</reference>
<name>A0A4Y5FGP3_9CAUD</name>
<feature type="transmembrane region" description="Helical" evidence="7">
    <location>
        <begin position="232"/>
        <end position="251"/>
    </location>
</feature>
<evidence type="ECO:0000313" key="9">
    <source>
        <dbReference type="Proteomes" id="UP000309991"/>
    </source>
</evidence>
<evidence type="ECO:0000256" key="3">
    <source>
        <dbReference type="ARBA" id="ARBA00022475"/>
    </source>
</evidence>
<keyword evidence="3" id="KW-1003">Cell membrane</keyword>
<evidence type="ECO:0000313" key="8">
    <source>
        <dbReference type="EMBL" id="QBJ03658.1"/>
    </source>
</evidence>
<feature type="transmembrane region" description="Helical" evidence="7">
    <location>
        <begin position="112"/>
        <end position="130"/>
    </location>
</feature>
<feature type="transmembrane region" description="Helical" evidence="7">
    <location>
        <begin position="33"/>
        <end position="50"/>
    </location>
</feature>
<evidence type="ECO:0000256" key="5">
    <source>
        <dbReference type="ARBA" id="ARBA00022989"/>
    </source>
</evidence>
<keyword evidence="4 7" id="KW-0812">Transmembrane</keyword>
<feature type="transmembrane region" description="Helical" evidence="7">
    <location>
        <begin position="62"/>
        <end position="82"/>
    </location>
</feature>
<dbReference type="NCBIfam" id="TIGR01528">
    <property type="entry name" value="NMN_trans_PnuC"/>
    <property type="match status" value="1"/>
</dbReference>
<evidence type="ECO:0000256" key="1">
    <source>
        <dbReference type="ARBA" id="ARBA00004651"/>
    </source>
</evidence>
<dbReference type="SMR" id="A0A4Y5FGP3"/>
<dbReference type="Pfam" id="PF04973">
    <property type="entry name" value="NMN_transporter"/>
    <property type="match status" value="1"/>
</dbReference>
<gene>
    <name evidence="8" type="ORF">UCC3521_0120</name>
</gene>
<dbReference type="Proteomes" id="UP000309991">
    <property type="component" value="Segment"/>
</dbReference>
<keyword evidence="2" id="KW-0813">Transport</keyword>
<evidence type="ECO:0000256" key="7">
    <source>
        <dbReference type="SAM" id="Phobius"/>
    </source>
</evidence>
<accession>A0A4Y5FGP3</accession>
<dbReference type="GO" id="GO:0034257">
    <property type="term" value="F:nicotinamide riboside transmembrane transporter activity"/>
    <property type="evidence" value="ECO:0007669"/>
    <property type="project" value="InterPro"/>
</dbReference>
<keyword evidence="6 7" id="KW-0472">Membrane</keyword>
<comment type="subcellular location">
    <subcellularLocation>
        <location evidence="1">Cell membrane</location>
        <topology evidence="1">Multi-pass membrane protein</topology>
    </subcellularLocation>
</comment>
<organism evidence="8 9">
    <name type="scientific">Lactobacillus phage 3-521</name>
    <dbReference type="NCBI Taxonomy" id="2510943"/>
    <lineage>
        <taxon>Viruses</taxon>
        <taxon>Duplodnaviria</taxon>
        <taxon>Heunggongvirae</taxon>
        <taxon>Uroviricota</taxon>
        <taxon>Caudoviricetes</taxon>
        <taxon>Herelleviridae</taxon>
        <taxon>Watanabevirus</taxon>
        <taxon>Watanabevirus wv3521</taxon>
    </lineage>
</organism>
<evidence type="ECO:0000256" key="4">
    <source>
        <dbReference type="ARBA" id="ARBA00022692"/>
    </source>
</evidence>
<sequence>MNYLVQGLKQVFSVKGIAKDVAHPSSQKGVRNYMWVLLLVQLLSFFLVYTKGNLSVAFQPTAVSILSLVAGIAGVINVVLVAQGKMTNYFWGLINTTAYTWVSYQQHLTGEVLLNLFFFVMQFVGAYAWVKGNEDTTSTEEFKSKNLKVLGYLGYGTLLAILWYLMYLVVVSFPTFFGGVDPHPVVDSLCFALQIVGQVLMTYQYAEQWYLWSAADVFEIVLWTFPNNFNPIMVALWGAFLINSLIGMYTWNKQAKLAKK</sequence>
<dbReference type="PANTHER" id="PTHR36122">
    <property type="entry name" value="NICOTINAMIDE RIBOSIDE TRANSPORTER PNUC"/>
    <property type="match status" value="1"/>
</dbReference>
<evidence type="ECO:0000256" key="2">
    <source>
        <dbReference type="ARBA" id="ARBA00022448"/>
    </source>
</evidence>
<keyword evidence="5 7" id="KW-1133">Transmembrane helix</keyword>
<feature type="transmembrane region" description="Helical" evidence="7">
    <location>
        <begin position="150"/>
        <end position="173"/>
    </location>
</feature>
<dbReference type="PANTHER" id="PTHR36122:SF2">
    <property type="entry name" value="NICOTINAMIDE RIBOSIDE TRANSPORTER PNUC"/>
    <property type="match status" value="1"/>
</dbReference>
<proteinExistence type="predicted"/>
<keyword evidence="9" id="KW-1185">Reference proteome</keyword>
<dbReference type="EMBL" id="MK504444">
    <property type="protein sequence ID" value="QBJ03658.1"/>
    <property type="molecule type" value="Genomic_DNA"/>
</dbReference>
<evidence type="ECO:0000256" key="6">
    <source>
        <dbReference type="ARBA" id="ARBA00023136"/>
    </source>
</evidence>
<dbReference type="GO" id="GO:0005886">
    <property type="term" value="C:plasma membrane"/>
    <property type="evidence" value="ECO:0007669"/>
    <property type="project" value="UniProtKB-SubCell"/>
</dbReference>